<proteinExistence type="predicted"/>
<organism evidence="2 3">
    <name type="scientific">Mycobacterium talmoniae</name>
    <dbReference type="NCBI Taxonomy" id="1858794"/>
    <lineage>
        <taxon>Bacteria</taxon>
        <taxon>Bacillati</taxon>
        <taxon>Actinomycetota</taxon>
        <taxon>Actinomycetes</taxon>
        <taxon>Mycobacteriales</taxon>
        <taxon>Mycobacteriaceae</taxon>
        <taxon>Mycobacterium</taxon>
    </lineage>
</organism>
<evidence type="ECO:0000256" key="1">
    <source>
        <dbReference type="SAM" id="MobiDB-lite"/>
    </source>
</evidence>
<reference evidence="2 3" key="1">
    <citation type="journal article" date="2017" name="Int. J. Syst. Evol. Microbiol.">
        <title>Mycobacterium talmoniae sp. nov., a slowly growing mycobacterium isolated from human respiratory samples.</title>
        <authorList>
            <person name="Davidson R.M."/>
            <person name="DeGroote M.A."/>
            <person name="Marola J.L."/>
            <person name="Buss S."/>
            <person name="Jones V."/>
            <person name="McNeil M.R."/>
            <person name="Freifeld A.G."/>
            <person name="Elaine Epperson L."/>
            <person name="Hasan N.A."/>
            <person name="Jackson M."/>
            <person name="Iwen P.C."/>
            <person name="Salfinger M."/>
            <person name="Strong M."/>
        </authorList>
    </citation>
    <scope>NUCLEOTIDE SEQUENCE [LARGE SCALE GENOMIC DNA]</scope>
    <source>
        <strain evidence="2 3">ATCC BAA-2683</strain>
    </source>
</reference>
<evidence type="ECO:0000313" key="3">
    <source>
        <dbReference type="Proteomes" id="UP000238296"/>
    </source>
</evidence>
<sequence>MAVETKTFEEARAQAAECLGFTVSECLRTADGTVFEIPNPSLLDDEQQTRYDQLLLESESWDRHPDVTDDDGNMIRRGALLVPNRKNGELVENFDIQQAKAILGDRYPAFRAAGGRATDVTVIWWKMNRELNERRAADSKSAGGDRAVAAVPDADRGGAERVSPSADS</sequence>
<evidence type="ECO:0000313" key="2">
    <source>
        <dbReference type="EMBL" id="PQM44747.1"/>
    </source>
</evidence>
<dbReference type="Proteomes" id="UP000238296">
    <property type="component" value="Unassembled WGS sequence"/>
</dbReference>
<feature type="region of interest" description="Disordered" evidence="1">
    <location>
        <begin position="134"/>
        <end position="168"/>
    </location>
</feature>
<name>A0A2S8BDJ8_9MYCO</name>
<accession>A0A2S8BDJ8</accession>
<dbReference type="AlphaFoldDB" id="A0A2S8BDJ8"/>
<dbReference type="EMBL" id="PPEA01000721">
    <property type="protein sequence ID" value="PQM44747.1"/>
    <property type="molecule type" value="Genomic_DNA"/>
</dbReference>
<gene>
    <name evidence="2" type="ORF">C1Y40_05096</name>
</gene>
<feature type="compositionally biased region" description="Low complexity" evidence="1">
    <location>
        <begin position="142"/>
        <end position="152"/>
    </location>
</feature>
<protein>
    <submittedName>
        <fullName evidence="2">Uncharacterized protein</fullName>
    </submittedName>
</protein>
<comment type="caution">
    <text evidence="2">The sequence shown here is derived from an EMBL/GenBank/DDBJ whole genome shotgun (WGS) entry which is preliminary data.</text>
</comment>